<accession>A0A5C3EMZ0</accession>
<evidence type="ECO:0000256" key="1">
    <source>
        <dbReference type="SAM" id="Phobius"/>
    </source>
</evidence>
<keyword evidence="1" id="KW-1133">Transmembrane helix</keyword>
<protein>
    <recommendedName>
        <fullName evidence="5">Glycosyl transferase family 1 domain-containing protein</fullName>
    </recommendedName>
</protein>
<proteinExistence type="predicted"/>
<feature type="chain" id="PRO_5022873660" description="Glycosyl transferase family 1 domain-containing protein" evidence="2">
    <location>
        <begin position="22"/>
        <end position="490"/>
    </location>
</feature>
<dbReference type="OrthoDB" id="549336at2759"/>
<evidence type="ECO:0000313" key="4">
    <source>
        <dbReference type="Proteomes" id="UP000324022"/>
    </source>
</evidence>
<keyword evidence="4" id="KW-1185">Reference proteome</keyword>
<keyword evidence="2" id="KW-0732">Signal</keyword>
<name>A0A5C3EMZ0_9BASI</name>
<feature type="signal peptide" evidence="2">
    <location>
        <begin position="1"/>
        <end position="21"/>
    </location>
</feature>
<dbReference type="Proteomes" id="UP000324022">
    <property type="component" value="Unassembled WGS sequence"/>
</dbReference>
<feature type="transmembrane region" description="Helical" evidence="1">
    <location>
        <begin position="431"/>
        <end position="448"/>
    </location>
</feature>
<evidence type="ECO:0008006" key="5">
    <source>
        <dbReference type="Google" id="ProtNLM"/>
    </source>
</evidence>
<keyword evidence="1" id="KW-0812">Transmembrane</keyword>
<keyword evidence="1" id="KW-0472">Membrane</keyword>
<dbReference type="EMBL" id="OOIN01000034">
    <property type="protein sequence ID" value="SPO30579.1"/>
    <property type="molecule type" value="Genomic_DNA"/>
</dbReference>
<reference evidence="3 4" key="1">
    <citation type="submission" date="2018-03" db="EMBL/GenBank/DDBJ databases">
        <authorList>
            <person name="Guldener U."/>
        </authorList>
    </citation>
    <scope>NUCLEOTIDE SEQUENCE [LARGE SCALE GENOMIC DNA]</scope>
    <source>
        <strain evidence="3 4">NBRC100155</strain>
    </source>
</reference>
<dbReference type="AlphaFoldDB" id="A0A5C3EMZ0"/>
<sequence>MTTRLLSSLICGTFLLGSVVATPVTTSAQPSIKHVVLRESEGYHDEVWAPLLTDLASSPYIKTTFSRHWVRWNMPNITDRISFVNPPHLQGWGTSDLGEFPITPEAVLENKVDYILDVSCDADVYYRPAEYQRLFHETNVKLLCVNHDTHNFAGTVKQYQDVTKLYIDADRITFLVLSEHVGKNLQKQFVSRGSKPVNYEVYVPVMDLPQGIETERAEDKEKAFVIQGNFESGRRDYNQVFQHLREGLAALPSGTAESEKPKLVLIGSGKKLEIPEDLTKNVDIHMNLEYPEFYKTLGKSAVLLPAFGRPAYYIEKASSTINAAIIGGTVIIGNQTMLDAYTFLNDQIVFNTNPGESDVQAAIRYLSLDKATRNHRLKYIREYRHRLIRKNRALLEELINPAAVASSKSTKAIVGQYLDAAKSIPVEHPHSSGAGFVVFLGLIVAFIFRRSLVRQYKSFKGQYFAAQNAERNYIPVSMSNVHTPAMRPIN</sequence>
<evidence type="ECO:0000313" key="3">
    <source>
        <dbReference type="EMBL" id="SPO30579.1"/>
    </source>
</evidence>
<gene>
    <name evidence="3" type="ORF">UTRI_05196</name>
</gene>
<organism evidence="3 4">
    <name type="scientific">Ustilago trichophora</name>
    <dbReference type="NCBI Taxonomy" id="86804"/>
    <lineage>
        <taxon>Eukaryota</taxon>
        <taxon>Fungi</taxon>
        <taxon>Dikarya</taxon>
        <taxon>Basidiomycota</taxon>
        <taxon>Ustilaginomycotina</taxon>
        <taxon>Ustilaginomycetes</taxon>
        <taxon>Ustilaginales</taxon>
        <taxon>Ustilaginaceae</taxon>
        <taxon>Ustilago</taxon>
    </lineage>
</organism>
<evidence type="ECO:0000256" key="2">
    <source>
        <dbReference type="SAM" id="SignalP"/>
    </source>
</evidence>